<proteinExistence type="inferred from homology"/>
<dbReference type="GO" id="GO:0005930">
    <property type="term" value="C:axoneme"/>
    <property type="evidence" value="ECO:0007669"/>
    <property type="project" value="InterPro"/>
</dbReference>
<keyword evidence="3 5" id="KW-0175">Coiled coil</keyword>
<comment type="caution">
    <text evidence="7">The sequence shown here is derived from an EMBL/GenBank/DDBJ whole genome shotgun (WGS) entry which is preliminary data.</text>
</comment>
<evidence type="ECO:0000256" key="2">
    <source>
        <dbReference type="ARBA" id="ARBA00016725"/>
    </source>
</evidence>
<comment type="function">
    <text evidence="4">Required for assembly of dynein regulatory complex (DRC) and inner dynein arm (IDA) complexes, which are responsible for ciliary beat regulation, thereby playing a central role in motility in cilia and flagella. Probably acts together with CCDC40 to form a molecular ruler that determines the 96 nanometer (nm) repeat length and arrangements of components in cilia and flagella. Not required for outer dynein arm complexes assembly.</text>
</comment>
<evidence type="ECO:0000256" key="1">
    <source>
        <dbReference type="ARBA" id="ARBA00005805"/>
    </source>
</evidence>
<evidence type="ECO:0000256" key="3">
    <source>
        <dbReference type="ARBA" id="ARBA00023054"/>
    </source>
</evidence>
<dbReference type="OrthoDB" id="10259720at2759"/>
<evidence type="ECO:0000256" key="5">
    <source>
        <dbReference type="SAM" id="Coils"/>
    </source>
</evidence>
<feature type="coiled-coil region" evidence="5">
    <location>
        <begin position="574"/>
        <end position="712"/>
    </location>
</feature>
<feature type="coiled-coil region" evidence="5">
    <location>
        <begin position="368"/>
        <end position="414"/>
    </location>
</feature>
<reference evidence="7" key="1">
    <citation type="submission" date="2020-04" db="EMBL/GenBank/DDBJ databases">
        <authorList>
            <person name="Alioto T."/>
            <person name="Alioto T."/>
            <person name="Gomez Garrido J."/>
        </authorList>
    </citation>
    <scope>NUCLEOTIDE SEQUENCE</scope>
    <source>
        <strain evidence="7">A484AB</strain>
    </source>
</reference>
<sequence>EREEGRLRNEMKRIQNDLNELDSRRNIAENNIFTKTKQLEELKSQMNWDQKALEAWLEESARRDEDALILEKYTRSDESKVKSLSLKTEKMTEESQKKRRDLEHELSRTSTAQVELDKTAEEFRKIHAERQELLEQWESTIEQMQKRDREMDQLAVRLAEFRLEVRSKEDLIQDRQNFLDNELNNNAEKEKKVSNSERQSAKLRLHYQDAENDRVRFQDELETLKYSVDRTGKDLNNARDKSNTLKKEVRTRQEKLSDVQNERDMLNLRLKETIESTMTAEERAFAMEQLLKEEQARIQQVEKELARLREIQFRKTEELHTCKMKEQNTSAEIQGSRAASRNLSSKLHKLDQDSLKQQEILYMQDFQIQQLERKFMRMQGERSNEEKQLLEEKIKELSSQLEEQNSVHALLTAQMKKLGDDLRREKRYLASGDEEKSDLISKIEELDLHNDSSQREFKKIIKNKEEAMVDENILKLEIKRLREFLSGKADNVLSLEKRKLRLEASMNQRRQEIKDHKDMLRAQIKSANEERQTVSGELHDRISKIEKLRKRYEILMVSMAPPEGEEEKSQAYYVIKAAQEKEELQREGDELDAKIRKAEKEIRALENTLRLMNGRNENYRKSFNKVDQTSDEYEEKEKLEEQLRAMMEKYKFKRRQIREVQEDLETMNSSLNTLAKDEQDLVELLKERQTKMAHLENELNDQKAKQERTRKHNSRMVRDIRSAKKVKGETHEERDIELREIRDFNTDTMKQIGVVVQTHGDMSAATQLYFNQAGLPAPPSPSRLGSRPSSVQSSRSLSLASNR</sequence>
<accession>A0A6S7IIP4</accession>
<keyword evidence="8" id="KW-1185">Reference proteome</keyword>
<feature type="coiled-coil region" evidence="5">
    <location>
        <begin position="510"/>
        <end position="537"/>
    </location>
</feature>
<dbReference type="Proteomes" id="UP001152795">
    <property type="component" value="Unassembled WGS sequence"/>
</dbReference>
<dbReference type="AlphaFoldDB" id="A0A6S7IIP4"/>
<protein>
    <recommendedName>
        <fullName evidence="2">Coiled-coil domain-containing protein 39</fullName>
    </recommendedName>
</protein>
<comment type="similarity">
    <text evidence="1">Belongs to the CCDC39 family.</text>
</comment>
<dbReference type="Pfam" id="PF24161">
    <property type="entry name" value="CCDC39"/>
    <property type="match status" value="1"/>
</dbReference>
<gene>
    <name evidence="7" type="ORF">PACLA_8A020497</name>
</gene>
<dbReference type="InterPro" id="IPR033290">
    <property type="entry name" value="CCDC39"/>
</dbReference>
<evidence type="ECO:0000313" key="7">
    <source>
        <dbReference type="EMBL" id="CAB4018904.1"/>
    </source>
</evidence>
<feature type="coiled-coil region" evidence="5">
    <location>
        <begin position="4"/>
        <end position="59"/>
    </location>
</feature>
<name>A0A6S7IIP4_PARCT</name>
<feature type="coiled-coil region" evidence="5">
    <location>
        <begin position="116"/>
        <end position="154"/>
    </location>
</feature>
<dbReference type="PANTHER" id="PTHR18962">
    <property type="entry name" value="COILED-COIL DOMAIN-CONTAINING PROTEIN 39"/>
    <property type="match status" value="1"/>
</dbReference>
<evidence type="ECO:0000256" key="4">
    <source>
        <dbReference type="ARBA" id="ARBA00045182"/>
    </source>
</evidence>
<feature type="compositionally biased region" description="Low complexity" evidence="6">
    <location>
        <begin position="782"/>
        <end position="803"/>
    </location>
</feature>
<dbReference type="PANTHER" id="PTHR18962:SF0">
    <property type="entry name" value="COILED-COIL DOMAIN-CONTAINING PROTEIN 39"/>
    <property type="match status" value="1"/>
</dbReference>
<dbReference type="GO" id="GO:0060285">
    <property type="term" value="P:cilium-dependent cell motility"/>
    <property type="evidence" value="ECO:0007669"/>
    <property type="project" value="TreeGrafter"/>
</dbReference>
<evidence type="ECO:0000313" key="8">
    <source>
        <dbReference type="Proteomes" id="UP001152795"/>
    </source>
</evidence>
<feature type="non-terminal residue" evidence="7">
    <location>
        <position position="1"/>
    </location>
</feature>
<evidence type="ECO:0000256" key="6">
    <source>
        <dbReference type="SAM" id="MobiDB-lite"/>
    </source>
</evidence>
<dbReference type="GO" id="GO:0005576">
    <property type="term" value="C:extracellular region"/>
    <property type="evidence" value="ECO:0007669"/>
    <property type="project" value="GOC"/>
</dbReference>
<dbReference type="GO" id="GO:0036159">
    <property type="term" value="P:inner dynein arm assembly"/>
    <property type="evidence" value="ECO:0007669"/>
    <property type="project" value="InterPro"/>
</dbReference>
<dbReference type="EMBL" id="CACRXK020010215">
    <property type="protein sequence ID" value="CAB4018904.1"/>
    <property type="molecule type" value="Genomic_DNA"/>
</dbReference>
<feature type="region of interest" description="Disordered" evidence="6">
    <location>
        <begin position="84"/>
        <end position="111"/>
    </location>
</feature>
<feature type="coiled-coil region" evidence="5">
    <location>
        <begin position="179"/>
        <end position="318"/>
    </location>
</feature>
<dbReference type="GO" id="GO:0060287">
    <property type="term" value="P:epithelial cilium movement involved in determination of left/right asymmetry"/>
    <property type="evidence" value="ECO:0007669"/>
    <property type="project" value="TreeGrafter"/>
</dbReference>
<organism evidence="7 8">
    <name type="scientific">Paramuricea clavata</name>
    <name type="common">Red gorgonian</name>
    <name type="synonym">Violescent sea-whip</name>
    <dbReference type="NCBI Taxonomy" id="317549"/>
    <lineage>
        <taxon>Eukaryota</taxon>
        <taxon>Metazoa</taxon>
        <taxon>Cnidaria</taxon>
        <taxon>Anthozoa</taxon>
        <taxon>Octocorallia</taxon>
        <taxon>Malacalcyonacea</taxon>
        <taxon>Plexauridae</taxon>
        <taxon>Paramuricea</taxon>
    </lineage>
</organism>
<feature type="region of interest" description="Disordered" evidence="6">
    <location>
        <begin position="772"/>
        <end position="803"/>
    </location>
</feature>
<feature type="compositionally biased region" description="Basic and acidic residues" evidence="6">
    <location>
        <begin position="84"/>
        <end position="107"/>
    </location>
</feature>